<proteinExistence type="predicted"/>
<dbReference type="InterPro" id="IPR029052">
    <property type="entry name" value="Metallo-depent_PP-like"/>
</dbReference>
<protein>
    <recommendedName>
        <fullName evidence="1">Calcineurin-like phosphoesterase domain-containing protein</fullName>
    </recommendedName>
</protein>
<dbReference type="GO" id="GO:0016787">
    <property type="term" value="F:hydrolase activity"/>
    <property type="evidence" value="ECO:0007669"/>
    <property type="project" value="InterPro"/>
</dbReference>
<dbReference type="AlphaFoldDB" id="A0A7S9PV88"/>
<sequence>MAIQLLSDLHLEAPKAYDIFDIVPKAPYLALLGDIGNVVPHKHDYLGFLKRQLKLFRAVLFVPGNHEAYHSSWPDAVQVLRAFAQEVGHDSSLGEFVLLNRSDFRLPDTNIVILGCSLFSFIPPESQRTVGAGINDFYQIRDWDVDAHNEAHRQDLSWLNEQVTGLEQSHVEIVILSHWSPSDDPRSMDPRHAGSPIVSGFSTDLREEACFKSGKVKVWAFGHTHYNCDFLLAREEGVEPLRLVANQRGYYFAQAAGYDGEKTVRI</sequence>
<dbReference type="PANTHER" id="PTHR37844:SF2">
    <property type="entry name" value="SER_THR PROTEIN PHOSPHATASE SUPERFAMILY (AFU_ORTHOLOGUE AFUA_1G14840)"/>
    <property type="match status" value="1"/>
</dbReference>
<dbReference type="PANTHER" id="PTHR37844">
    <property type="entry name" value="SER/THR PROTEIN PHOSPHATASE SUPERFAMILY (AFU_ORTHOLOGUE AFUA_1G14840)"/>
    <property type="match status" value="1"/>
</dbReference>
<dbReference type="Gene3D" id="3.60.21.10">
    <property type="match status" value="1"/>
</dbReference>
<organism evidence="2 3">
    <name type="scientific">Epichloe festucae (strain Fl1)</name>
    <dbReference type="NCBI Taxonomy" id="877507"/>
    <lineage>
        <taxon>Eukaryota</taxon>
        <taxon>Fungi</taxon>
        <taxon>Dikarya</taxon>
        <taxon>Ascomycota</taxon>
        <taxon>Pezizomycotina</taxon>
        <taxon>Sordariomycetes</taxon>
        <taxon>Hypocreomycetidae</taxon>
        <taxon>Hypocreales</taxon>
        <taxon>Clavicipitaceae</taxon>
        <taxon>Epichloe</taxon>
    </lineage>
</organism>
<evidence type="ECO:0000313" key="3">
    <source>
        <dbReference type="Proteomes" id="UP000594364"/>
    </source>
</evidence>
<name>A0A7S9PV88_EPIFF</name>
<dbReference type="EMBL" id="CP031387">
    <property type="protein sequence ID" value="QPH00299.1"/>
    <property type="molecule type" value="Genomic_DNA"/>
</dbReference>
<evidence type="ECO:0000313" key="2">
    <source>
        <dbReference type="EMBL" id="QPH00299.1"/>
    </source>
</evidence>
<dbReference type="Proteomes" id="UP000594364">
    <property type="component" value="Chromosome 3"/>
</dbReference>
<dbReference type="OrthoDB" id="550558at2759"/>
<feature type="domain" description="Calcineurin-like phosphoesterase" evidence="1">
    <location>
        <begin position="5"/>
        <end position="226"/>
    </location>
</feature>
<reference evidence="2 3" key="1">
    <citation type="journal article" date="2018" name="PLoS Genet.">
        <title>Repeat elements organise 3D genome structure and mediate transcription in the filamentous fungus Epichloe festucae.</title>
        <authorList>
            <person name="Winter D.J."/>
            <person name="Ganley A.R.D."/>
            <person name="Young C.A."/>
            <person name="Liachko I."/>
            <person name="Schardl C.L."/>
            <person name="Dupont P.Y."/>
            <person name="Berry D."/>
            <person name="Ram A."/>
            <person name="Scott B."/>
            <person name="Cox M.P."/>
        </authorList>
    </citation>
    <scope>NUCLEOTIDE SEQUENCE [LARGE SCALE GENOMIC DNA]</scope>
    <source>
        <strain evidence="2 3">Fl1</strain>
    </source>
</reference>
<dbReference type="InterPro" id="IPR004843">
    <property type="entry name" value="Calcineurin-like_PHP"/>
</dbReference>
<dbReference type="SUPFAM" id="SSF56300">
    <property type="entry name" value="Metallo-dependent phosphatases"/>
    <property type="match status" value="1"/>
</dbReference>
<keyword evidence="3" id="KW-1185">Reference proteome</keyword>
<accession>A0A7S9PV88</accession>
<gene>
    <name evidence="2" type="ORF">C2857_003710</name>
</gene>
<evidence type="ECO:0000259" key="1">
    <source>
        <dbReference type="Pfam" id="PF00149"/>
    </source>
</evidence>
<dbReference type="Pfam" id="PF00149">
    <property type="entry name" value="Metallophos"/>
    <property type="match status" value="1"/>
</dbReference>